<dbReference type="Pfam" id="PF02033">
    <property type="entry name" value="RBFA"/>
    <property type="match status" value="1"/>
</dbReference>
<dbReference type="HAMAP" id="MF_00003">
    <property type="entry name" value="RbfA"/>
    <property type="match status" value="1"/>
</dbReference>
<dbReference type="PANTHER" id="PTHR33515">
    <property type="entry name" value="RIBOSOME-BINDING FACTOR A, CHLOROPLASTIC-RELATED"/>
    <property type="match status" value="1"/>
</dbReference>
<dbReference type="Gene3D" id="3.30.300.20">
    <property type="match status" value="1"/>
</dbReference>
<accession>A0AAJ1PU75</accession>
<dbReference type="InterPro" id="IPR000238">
    <property type="entry name" value="RbfA"/>
</dbReference>
<dbReference type="GO" id="GO:0005829">
    <property type="term" value="C:cytosol"/>
    <property type="evidence" value="ECO:0007669"/>
    <property type="project" value="TreeGrafter"/>
</dbReference>
<dbReference type="PANTHER" id="PTHR33515:SF1">
    <property type="entry name" value="RIBOSOME-BINDING FACTOR A, CHLOROPLASTIC-RELATED"/>
    <property type="match status" value="1"/>
</dbReference>
<keyword evidence="1 2" id="KW-0690">Ribosome biogenesis</keyword>
<gene>
    <name evidence="2 3" type="primary">rbfA</name>
    <name evidence="3" type="ORF">QLQ80_02480</name>
</gene>
<dbReference type="GO" id="GO:0043024">
    <property type="term" value="F:ribosomal small subunit binding"/>
    <property type="evidence" value="ECO:0007669"/>
    <property type="project" value="TreeGrafter"/>
</dbReference>
<evidence type="ECO:0000256" key="2">
    <source>
        <dbReference type="HAMAP-Rule" id="MF_00003"/>
    </source>
</evidence>
<name>A0AAJ1PU75_9MOLU</name>
<comment type="similarity">
    <text evidence="2">Belongs to the RbfA family.</text>
</comment>
<dbReference type="InterPro" id="IPR020053">
    <property type="entry name" value="Ribosome-bd_factorA_CS"/>
</dbReference>
<dbReference type="GO" id="GO:0030490">
    <property type="term" value="P:maturation of SSU-rRNA"/>
    <property type="evidence" value="ECO:0007669"/>
    <property type="project" value="UniProtKB-UniRule"/>
</dbReference>
<dbReference type="PROSITE" id="PS01319">
    <property type="entry name" value="RBFA"/>
    <property type="match status" value="1"/>
</dbReference>
<comment type="subunit">
    <text evidence="2">Monomer. Binds 30S ribosomal subunits, but not 50S ribosomal subunits or 70S ribosomes.</text>
</comment>
<dbReference type="InterPro" id="IPR023799">
    <property type="entry name" value="RbfA_dom_sf"/>
</dbReference>
<sequence length="115" mass="13306">MRSIPAARREEHLKQVLGIIIEGLDDKDLIFPSIIDIRLSNDLSVAKVFVSFFKKPNKGLEKLVSATNYIKKQLALYLKWRKIPNIIFKLDEVMEEGLKIDMIIKNIQSEKKPNI</sequence>
<organism evidence="3 4">
    <name type="scientific">Mycoplasma phocimorsus</name>
    <dbReference type="NCBI Taxonomy" id="3045839"/>
    <lineage>
        <taxon>Bacteria</taxon>
        <taxon>Bacillati</taxon>
        <taxon>Mycoplasmatota</taxon>
        <taxon>Mollicutes</taxon>
        <taxon>Mycoplasmataceae</taxon>
        <taxon>Mycoplasma</taxon>
    </lineage>
</organism>
<comment type="caution">
    <text evidence="3">The sequence shown here is derived from an EMBL/GenBank/DDBJ whole genome shotgun (WGS) entry which is preliminary data.</text>
</comment>
<dbReference type="EMBL" id="JASDDP010000023">
    <property type="protein sequence ID" value="MDJ1645935.1"/>
    <property type="molecule type" value="Genomic_DNA"/>
</dbReference>
<evidence type="ECO:0000313" key="3">
    <source>
        <dbReference type="EMBL" id="MDJ1645935.1"/>
    </source>
</evidence>
<dbReference type="AlphaFoldDB" id="A0AAJ1PU75"/>
<dbReference type="SUPFAM" id="SSF89919">
    <property type="entry name" value="Ribosome-binding factor A, RbfA"/>
    <property type="match status" value="1"/>
</dbReference>
<keyword evidence="4" id="KW-1185">Reference proteome</keyword>
<dbReference type="RefSeq" id="WP_283827341.1">
    <property type="nucleotide sequence ID" value="NZ_JASDDP010000023.1"/>
</dbReference>
<proteinExistence type="inferred from homology"/>
<keyword evidence="2" id="KW-0963">Cytoplasm</keyword>
<reference evidence="3" key="1">
    <citation type="submission" date="2023-05" db="EMBL/GenBank/DDBJ databases">
        <title>Mycoplasma phocimorsus sp. nov., isolated from Scandinavian patients with seal finger or septic arthritis after contact with seals.</title>
        <authorList>
            <person name="Skafte-Holm A."/>
            <person name="Pedersen T.R."/>
            <person name="Froelund M."/>
            <person name="Stegger M."/>
            <person name="Qvortrup K."/>
            <person name="Michaels D.L."/>
            <person name="Brown D.R."/>
            <person name="Jensen J.S."/>
        </authorList>
    </citation>
    <scope>NUCLEOTIDE SEQUENCE</scope>
    <source>
        <strain evidence="3">M5725</strain>
    </source>
</reference>
<comment type="function">
    <text evidence="2">One of several proteins that assist in the late maturation steps of the functional core of the 30S ribosomal subunit. Associates with free 30S ribosomal subunits (but not with 30S subunits that are part of 70S ribosomes or polysomes). Required for efficient processing of 16S rRNA. May interact with the 5'-terminal helix region of 16S rRNA.</text>
</comment>
<evidence type="ECO:0000313" key="4">
    <source>
        <dbReference type="Proteomes" id="UP001224428"/>
    </source>
</evidence>
<protein>
    <recommendedName>
        <fullName evidence="2">Ribosome-binding factor A</fullName>
    </recommendedName>
</protein>
<dbReference type="InterPro" id="IPR015946">
    <property type="entry name" value="KH_dom-like_a/b"/>
</dbReference>
<comment type="subcellular location">
    <subcellularLocation>
        <location evidence="2">Cytoplasm</location>
    </subcellularLocation>
</comment>
<dbReference type="NCBIfam" id="TIGR00082">
    <property type="entry name" value="rbfA"/>
    <property type="match status" value="1"/>
</dbReference>
<dbReference type="Proteomes" id="UP001224428">
    <property type="component" value="Unassembled WGS sequence"/>
</dbReference>
<evidence type="ECO:0000256" key="1">
    <source>
        <dbReference type="ARBA" id="ARBA00022517"/>
    </source>
</evidence>